<gene>
    <name evidence="2" type="ORF">KIPB_010039</name>
</gene>
<sequence>MPTAAFDDSIVTLYLGDSYSGFGVADMCKPTIITGQSLWPGSFFPTSQYSVPTELFYEDRGDDWIPTKMGVEAKQRASMTRWPSGMHVTHFMGHLWGLDQPETPMPPGVDASQAAEDYIRLLWEFVTTSGIGSVTPMGLAKGGQMWYILPVPAGVSILYIYLQYI</sequence>
<name>A0A9K3D345_9EUKA</name>
<keyword evidence="3" id="KW-1185">Reference proteome</keyword>
<keyword evidence="1" id="KW-1133">Transmembrane helix</keyword>
<accession>A0A9K3D345</accession>
<dbReference type="Proteomes" id="UP000265618">
    <property type="component" value="Unassembled WGS sequence"/>
</dbReference>
<organism evidence="2 3">
    <name type="scientific">Kipferlia bialata</name>
    <dbReference type="NCBI Taxonomy" id="797122"/>
    <lineage>
        <taxon>Eukaryota</taxon>
        <taxon>Metamonada</taxon>
        <taxon>Carpediemonas-like organisms</taxon>
        <taxon>Kipferlia</taxon>
    </lineage>
</organism>
<keyword evidence="1" id="KW-0472">Membrane</keyword>
<comment type="caution">
    <text evidence="2">The sequence shown here is derived from an EMBL/GenBank/DDBJ whole genome shotgun (WGS) entry which is preliminary data.</text>
</comment>
<evidence type="ECO:0000313" key="3">
    <source>
        <dbReference type="Proteomes" id="UP000265618"/>
    </source>
</evidence>
<evidence type="ECO:0000313" key="2">
    <source>
        <dbReference type="EMBL" id="GIQ87901.1"/>
    </source>
</evidence>
<dbReference type="AlphaFoldDB" id="A0A9K3D345"/>
<evidence type="ECO:0000256" key="1">
    <source>
        <dbReference type="SAM" id="Phobius"/>
    </source>
</evidence>
<keyword evidence="1" id="KW-0812">Transmembrane</keyword>
<proteinExistence type="predicted"/>
<dbReference type="EMBL" id="BDIP01003595">
    <property type="protein sequence ID" value="GIQ87901.1"/>
    <property type="molecule type" value="Genomic_DNA"/>
</dbReference>
<feature type="transmembrane region" description="Helical" evidence="1">
    <location>
        <begin position="145"/>
        <end position="162"/>
    </location>
</feature>
<protein>
    <submittedName>
        <fullName evidence="2">Uncharacterized protein</fullName>
    </submittedName>
</protein>
<reference evidence="2 3" key="1">
    <citation type="journal article" date="2018" name="PLoS ONE">
        <title>The draft genome of Kipferlia bialata reveals reductive genome evolution in fornicate parasites.</title>
        <authorList>
            <person name="Tanifuji G."/>
            <person name="Takabayashi S."/>
            <person name="Kume K."/>
            <person name="Takagi M."/>
            <person name="Nakayama T."/>
            <person name="Kamikawa R."/>
            <person name="Inagaki Y."/>
            <person name="Hashimoto T."/>
        </authorList>
    </citation>
    <scope>NUCLEOTIDE SEQUENCE [LARGE SCALE GENOMIC DNA]</scope>
    <source>
        <strain evidence="2">NY0173</strain>
    </source>
</reference>